<dbReference type="Proteomes" id="UP001139319">
    <property type="component" value="Unassembled WGS sequence"/>
</dbReference>
<dbReference type="PANTHER" id="PTHR34039">
    <property type="entry name" value="UPF0102 PROTEIN YRAN"/>
    <property type="match status" value="1"/>
</dbReference>
<comment type="caution">
    <text evidence="3">The sequence shown here is derived from an EMBL/GenBank/DDBJ whole genome shotgun (WGS) entry which is preliminary data.</text>
</comment>
<dbReference type="Gene3D" id="3.40.1350.10">
    <property type="match status" value="1"/>
</dbReference>
<evidence type="ECO:0000313" key="4">
    <source>
        <dbReference type="Proteomes" id="UP001139319"/>
    </source>
</evidence>
<evidence type="ECO:0000256" key="1">
    <source>
        <dbReference type="ARBA" id="ARBA00006738"/>
    </source>
</evidence>
<dbReference type="NCBIfam" id="NF009150">
    <property type="entry name" value="PRK12497.1-3"/>
    <property type="match status" value="1"/>
</dbReference>
<dbReference type="CDD" id="cd20736">
    <property type="entry name" value="PoNe_Nuclease"/>
    <property type="match status" value="1"/>
</dbReference>
<reference evidence="3" key="2">
    <citation type="submission" date="2023-01" db="EMBL/GenBank/DDBJ databases">
        <title>Gilvimarinus xylanilyticus HB14 isolated from Caulerpa lentillifera aquaculture base in Hainan, China.</title>
        <authorList>
            <person name="Zhang Y.-J."/>
        </authorList>
    </citation>
    <scope>NUCLEOTIDE SEQUENCE</scope>
    <source>
        <strain evidence="3">HB14</strain>
    </source>
</reference>
<sequence length="127" mass="14119">MKLLGSKKRTPNQGAAAERLAREFLEREGLTFIAANVKGPGGEIDLIMRAGRTLVFIEVRLRSNSRFSSAVESVNPAKQQRLIQTASWYLQQQKLTDELPCRFDVVALSSLDTTQPPQWIVDAFGTA</sequence>
<organism evidence="3 4">
    <name type="scientific">Gilvimarinus xylanilyticus</name>
    <dbReference type="NCBI Taxonomy" id="2944139"/>
    <lineage>
        <taxon>Bacteria</taxon>
        <taxon>Pseudomonadati</taxon>
        <taxon>Pseudomonadota</taxon>
        <taxon>Gammaproteobacteria</taxon>
        <taxon>Cellvibrionales</taxon>
        <taxon>Cellvibrionaceae</taxon>
        <taxon>Gilvimarinus</taxon>
    </lineage>
</organism>
<dbReference type="SUPFAM" id="SSF52980">
    <property type="entry name" value="Restriction endonuclease-like"/>
    <property type="match status" value="1"/>
</dbReference>
<dbReference type="InterPro" id="IPR011335">
    <property type="entry name" value="Restrct_endonuc-II-like"/>
</dbReference>
<dbReference type="InterPro" id="IPR011856">
    <property type="entry name" value="tRNA_endonuc-like_dom_sf"/>
</dbReference>
<keyword evidence="4" id="KW-1185">Reference proteome</keyword>
<accession>A0A9X2I173</accession>
<dbReference type="AlphaFoldDB" id="A0A9X2I173"/>
<evidence type="ECO:0000313" key="3">
    <source>
        <dbReference type="EMBL" id="MCP8900256.1"/>
    </source>
</evidence>
<name>A0A9X2I173_9GAMM</name>
<gene>
    <name evidence="3" type="ORF">M6D89_13190</name>
</gene>
<dbReference type="GO" id="GO:0003676">
    <property type="term" value="F:nucleic acid binding"/>
    <property type="evidence" value="ECO:0007669"/>
    <property type="project" value="InterPro"/>
</dbReference>
<dbReference type="InterPro" id="IPR003509">
    <property type="entry name" value="UPF0102_YraN-like"/>
</dbReference>
<dbReference type="Pfam" id="PF02021">
    <property type="entry name" value="UPF0102"/>
    <property type="match status" value="1"/>
</dbReference>
<reference evidence="3" key="1">
    <citation type="submission" date="2022-05" db="EMBL/GenBank/DDBJ databases">
        <authorList>
            <person name="Sun H.-N."/>
        </authorList>
    </citation>
    <scope>NUCLEOTIDE SEQUENCE</scope>
    <source>
        <strain evidence="3">HB14</strain>
    </source>
</reference>
<dbReference type="RefSeq" id="WP_253968548.1">
    <property type="nucleotide sequence ID" value="NZ_JAMFTH010000004.1"/>
</dbReference>
<dbReference type="NCBIfam" id="TIGR00252">
    <property type="entry name" value="YraN family protein"/>
    <property type="match status" value="1"/>
</dbReference>
<evidence type="ECO:0000256" key="2">
    <source>
        <dbReference type="HAMAP-Rule" id="MF_00048"/>
    </source>
</evidence>
<proteinExistence type="inferred from homology"/>
<comment type="similarity">
    <text evidence="1 2">Belongs to the UPF0102 family.</text>
</comment>
<protein>
    <recommendedName>
        <fullName evidence="2">UPF0102 protein M6D89_13190</fullName>
    </recommendedName>
</protein>
<dbReference type="PANTHER" id="PTHR34039:SF1">
    <property type="entry name" value="UPF0102 PROTEIN YRAN"/>
    <property type="match status" value="1"/>
</dbReference>
<dbReference type="HAMAP" id="MF_00048">
    <property type="entry name" value="UPF0102"/>
    <property type="match status" value="1"/>
</dbReference>
<dbReference type="EMBL" id="JAMFTH010000004">
    <property type="protein sequence ID" value="MCP8900256.1"/>
    <property type="molecule type" value="Genomic_DNA"/>
</dbReference>